<protein>
    <submittedName>
        <fullName evidence="1">Uncharacterized protein</fullName>
    </submittedName>
</protein>
<reference evidence="1" key="1">
    <citation type="submission" date="2018-06" db="EMBL/GenBank/DDBJ databases">
        <authorList>
            <person name="Zhirakovskaya E."/>
        </authorList>
    </citation>
    <scope>NUCLEOTIDE SEQUENCE</scope>
</reference>
<accession>A0A3B0ZYG5</accession>
<dbReference type="EMBL" id="UOFS01000005">
    <property type="protein sequence ID" value="VAW90989.1"/>
    <property type="molecule type" value="Genomic_DNA"/>
</dbReference>
<sequence length="45" mass="4964">MGSVSAILFLLADEYSKCMALWRYGAMAVLTWKITLLGLPSHFSA</sequence>
<evidence type="ECO:0000313" key="1">
    <source>
        <dbReference type="EMBL" id="VAW90989.1"/>
    </source>
</evidence>
<organism evidence="1">
    <name type="scientific">hydrothermal vent metagenome</name>
    <dbReference type="NCBI Taxonomy" id="652676"/>
    <lineage>
        <taxon>unclassified sequences</taxon>
        <taxon>metagenomes</taxon>
        <taxon>ecological metagenomes</taxon>
    </lineage>
</organism>
<proteinExistence type="predicted"/>
<gene>
    <name evidence="1" type="ORF">MNBD_GAMMA22-3023</name>
</gene>
<dbReference type="AlphaFoldDB" id="A0A3B0ZYG5"/>
<name>A0A3B0ZYG5_9ZZZZ</name>